<gene>
    <name evidence="2" type="ORF">IC614_07540</name>
</gene>
<dbReference type="RefSeq" id="WP_200970745.1">
    <property type="nucleotide sequence ID" value="NZ_CP065592.1"/>
</dbReference>
<sequence length="198" mass="21855">MRMHLKKAPLEGAHIRLEPVSESHRDAMRAMVEGDPDAWSILLTNGQGEAFGDYFATMCGPSADPHRIAFALKRLSDGAIVGTTSFYDIAPRHGTVEIGGTYYRPDARGGIVNPEAKYLLLAHAFGNGALRVQLRTDARNARSQAAIEKLGAKKEGVIRRQFITWNGHHRDSVIYSIIAEEWPEVKAGLERRLSTFTG</sequence>
<dbReference type="PANTHER" id="PTHR43610:SF1">
    <property type="entry name" value="N-ACETYLTRANSFERASE DOMAIN-CONTAINING PROTEIN"/>
    <property type="match status" value="1"/>
</dbReference>
<dbReference type="PANTHER" id="PTHR43610">
    <property type="entry name" value="BLL6696 PROTEIN"/>
    <property type="match status" value="1"/>
</dbReference>
<dbReference type="AlphaFoldDB" id="A0A7T2LLC2"/>
<evidence type="ECO:0000313" key="3">
    <source>
        <dbReference type="Proteomes" id="UP000594873"/>
    </source>
</evidence>
<dbReference type="InterPro" id="IPR000182">
    <property type="entry name" value="GNAT_dom"/>
</dbReference>
<dbReference type="PROSITE" id="PS51186">
    <property type="entry name" value="GNAT"/>
    <property type="match status" value="1"/>
</dbReference>
<protein>
    <submittedName>
        <fullName evidence="2">GNAT family N-acetyltransferase</fullName>
    </submittedName>
</protein>
<dbReference type="InterPro" id="IPR016181">
    <property type="entry name" value="Acyl_CoA_acyltransferase"/>
</dbReference>
<keyword evidence="2" id="KW-0808">Transferase</keyword>
<feature type="domain" description="N-acetyltransferase" evidence="1">
    <location>
        <begin position="15"/>
        <end position="180"/>
    </location>
</feature>
<dbReference type="SUPFAM" id="SSF55729">
    <property type="entry name" value="Acyl-CoA N-acyltransferases (Nat)"/>
    <property type="match status" value="1"/>
</dbReference>
<accession>A0A7T2LLC2</accession>
<keyword evidence="3" id="KW-1185">Reference proteome</keyword>
<name>A0A7T2LLC2_9SPHN</name>
<dbReference type="Gene3D" id="3.40.630.30">
    <property type="match status" value="1"/>
</dbReference>
<proteinExistence type="predicted"/>
<dbReference type="GO" id="GO:0016747">
    <property type="term" value="F:acyltransferase activity, transferring groups other than amino-acyl groups"/>
    <property type="evidence" value="ECO:0007669"/>
    <property type="project" value="InterPro"/>
</dbReference>
<dbReference type="Pfam" id="PF13302">
    <property type="entry name" value="Acetyltransf_3"/>
    <property type="match status" value="1"/>
</dbReference>
<evidence type="ECO:0000313" key="2">
    <source>
        <dbReference type="EMBL" id="QPQ54218.1"/>
    </source>
</evidence>
<dbReference type="KEGG" id="sflv:IC614_07540"/>
<organism evidence="2 3">
    <name type="scientific">Allosphingosinicella flava</name>
    <dbReference type="NCBI Taxonomy" id="2771430"/>
    <lineage>
        <taxon>Bacteria</taxon>
        <taxon>Pseudomonadati</taxon>
        <taxon>Pseudomonadota</taxon>
        <taxon>Alphaproteobacteria</taxon>
        <taxon>Sphingomonadales</taxon>
        <taxon>Sphingomonadaceae</taxon>
        <taxon>Allosphingosinicella</taxon>
    </lineage>
</organism>
<evidence type="ECO:0000259" key="1">
    <source>
        <dbReference type="PROSITE" id="PS51186"/>
    </source>
</evidence>
<dbReference type="EMBL" id="CP065592">
    <property type="protein sequence ID" value="QPQ54218.1"/>
    <property type="molecule type" value="Genomic_DNA"/>
</dbReference>
<dbReference type="Proteomes" id="UP000594873">
    <property type="component" value="Chromosome"/>
</dbReference>
<reference evidence="2 3" key="1">
    <citation type="submission" date="2020-11" db="EMBL/GenBank/DDBJ databases">
        <title>Genome seq and assembly of Sphingosinicella sp.</title>
        <authorList>
            <person name="Chhetri G."/>
        </authorList>
    </citation>
    <scope>NUCLEOTIDE SEQUENCE [LARGE SCALE GENOMIC DNA]</scope>
    <source>
        <strain evidence="2 3">UDD2</strain>
    </source>
</reference>